<evidence type="ECO:0000256" key="1">
    <source>
        <dbReference type="ARBA" id="ARBA00001933"/>
    </source>
</evidence>
<dbReference type="InterPro" id="IPR004636">
    <property type="entry name" value="AcOrn/SuccOrn_fam"/>
</dbReference>
<dbReference type="EMBL" id="MLJW01000743">
    <property type="protein sequence ID" value="OIQ83034.1"/>
    <property type="molecule type" value="Genomic_DNA"/>
</dbReference>
<dbReference type="GO" id="GO:0003992">
    <property type="term" value="F:N2-acetyl-L-ornithine:2-oxoglutarate 5-aminotransferase activity"/>
    <property type="evidence" value="ECO:0007669"/>
    <property type="project" value="UniProtKB-EC"/>
</dbReference>
<protein>
    <submittedName>
        <fullName evidence="8">Acetylornithine aminotransferase</fullName>
        <ecNumber evidence="8">2.6.1.11</ecNumber>
    </submittedName>
</protein>
<dbReference type="NCBIfam" id="NF002325">
    <property type="entry name" value="PRK01278.1"/>
    <property type="match status" value="1"/>
</dbReference>
<evidence type="ECO:0000313" key="8">
    <source>
        <dbReference type="EMBL" id="OIQ83034.1"/>
    </source>
</evidence>
<dbReference type="Gene3D" id="3.90.1150.10">
    <property type="entry name" value="Aspartate Aminotransferase, domain 1"/>
    <property type="match status" value="1"/>
</dbReference>
<evidence type="ECO:0000256" key="3">
    <source>
        <dbReference type="ARBA" id="ARBA00022576"/>
    </source>
</evidence>
<dbReference type="Pfam" id="PF00202">
    <property type="entry name" value="Aminotran_3"/>
    <property type="match status" value="1"/>
</dbReference>
<dbReference type="PROSITE" id="PS00600">
    <property type="entry name" value="AA_TRANSFER_CLASS_3"/>
    <property type="match status" value="1"/>
</dbReference>
<comment type="subcellular location">
    <subcellularLocation>
        <location evidence="2">Mitochondrion</location>
    </subcellularLocation>
</comment>
<dbReference type="InterPro" id="IPR015422">
    <property type="entry name" value="PyrdxlP-dep_Trfase_small"/>
</dbReference>
<keyword evidence="5 8" id="KW-0808">Transferase</keyword>
<organism evidence="8">
    <name type="scientific">mine drainage metagenome</name>
    <dbReference type="NCBI Taxonomy" id="410659"/>
    <lineage>
        <taxon>unclassified sequences</taxon>
        <taxon>metagenomes</taxon>
        <taxon>ecological metagenomes</taxon>
    </lineage>
</organism>
<dbReference type="InterPro" id="IPR050103">
    <property type="entry name" value="Class-III_PLP-dep_AT"/>
</dbReference>
<dbReference type="GO" id="GO:0005739">
    <property type="term" value="C:mitochondrion"/>
    <property type="evidence" value="ECO:0007669"/>
    <property type="project" value="UniProtKB-SubCell"/>
</dbReference>
<evidence type="ECO:0000256" key="5">
    <source>
        <dbReference type="ARBA" id="ARBA00022679"/>
    </source>
</evidence>
<dbReference type="InterPro" id="IPR049704">
    <property type="entry name" value="Aminotrans_3_PPA_site"/>
</dbReference>
<dbReference type="PANTHER" id="PTHR11986:SF79">
    <property type="entry name" value="ACETYLORNITHINE AMINOTRANSFERASE, MITOCHONDRIAL"/>
    <property type="match status" value="1"/>
</dbReference>
<dbReference type="NCBIfam" id="NF002874">
    <property type="entry name" value="PRK03244.1"/>
    <property type="match status" value="1"/>
</dbReference>
<evidence type="ECO:0000256" key="4">
    <source>
        <dbReference type="ARBA" id="ARBA00022605"/>
    </source>
</evidence>
<gene>
    <name evidence="8" type="primary">argD_10</name>
    <name evidence="8" type="ORF">GALL_351810</name>
</gene>
<keyword evidence="6" id="KW-0663">Pyridoxal phosphate</keyword>
<keyword evidence="3 8" id="KW-0032">Aminotransferase</keyword>
<keyword evidence="4" id="KW-0028">Amino-acid biosynthesis</keyword>
<dbReference type="Gene3D" id="3.40.640.10">
    <property type="entry name" value="Type I PLP-dependent aspartate aminotransferase-like (Major domain)"/>
    <property type="match status" value="1"/>
</dbReference>
<dbReference type="EC" id="2.6.1.11" evidence="8"/>
<dbReference type="GO" id="GO:0042802">
    <property type="term" value="F:identical protein binding"/>
    <property type="evidence" value="ECO:0007669"/>
    <property type="project" value="TreeGrafter"/>
</dbReference>
<comment type="cofactor">
    <cofactor evidence="1">
        <name>pyridoxal 5'-phosphate</name>
        <dbReference type="ChEBI" id="CHEBI:597326"/>
    </cofactor>
</comment>
<accession>A0A1J5QIE6</accession>
<dbReference type="PIRSF" id="PIRSF000521">
    <property type="entry name" value="Transaminase_4ab_Lys_Orn"/>
    <property type="match status" value="1"/>
</dbReference>
<dbReference type="GO" id="GO:0006526">
    <property type="term" value="P:L-arginine biosynthetic process"/>
    <property type="evidence" value="ECO:0007669"/>
    <property type="project" value="UniProtKB-ARBA"/>
</dbReference>
<dbReference type="HAMAP" id="MF_01107">
    <property type="entry name" value="ArgD_aminotrans_3"/>
    <property type="match status" value="1"/>
</dbReference>
<proteinExistence type="inferred from homology"/>
<comment type="caution">
    <text evidence="8">The sequence shown here is derived from an EMBL/GenBank/DDBJ whole genome shotgun (WGS) entry which is preliminary data.</text>
</comment>
<evidence type="ECO:0000256" key="6">
    <source>
        <dbReference type="ARBA" id="ARBA00022898"/>
    </source>
</evidence>
<reference evidence="8" key="1">
    <citation type="submission" date="2016-10" db="EMBL/GenBank/DDBJ databases">
        <title>Sequence of Gallionella enrichment culture.</title>
        <authorList>
            <person name="Poehlein A."/>
            <person name="Muehling M."/>
            <person name="Daniel R."/>
        </authorList>
    </citation>
    <scope>NUCLEOTIDE SEQUENCE</scope>
</reference>
<dbReference type="AlphaFoldDB" id="A0A1J5QIE6"/>
<evidence type="ECO:0000256" key="7">
    <source>
        <dbReference type="ARBA" id="ARBA00029440"/>
    </source>
</evidence>
<dbReference type="SUPFAM" id="SSF53383">
    <property type="entry name" value="PLP-dependent transferases"/>
    <property type="match status" value="1"/>
</dbReference>
<sequence>MSQHLMNTYGRQPVTFVKGEGVWLWDDRGNKYLDALAGVAVNGLGHAHPGLVRAIGEQAARLIHVSNIYTIAEQARLADRLCEIAGMDRVFFCNSGCEANEAAIKLARLYGHGKGIENPAIIVMEKSFHGRTMATLSATGNRKVQAGFEPLVPGFVRVPFDDLEAVRHVAQHTPNVVAVLVEPVQGEGGINIPKDGAAYLEGLREICDSNGWLLMLDEVQTGMARTGTWFAFQHTSIQPDVMTLAKGLGSGVPIGACLARGAAALVFTPGKHGSTFGGNPLACAAALATLDAIESEGLLAHAEQLGNWIRQSLQGRFQGVAGVTTVRNSGLMIGIELDRPCGDLVSQALEAGLLINVTADNVVRLLPPLVMKQAEAEQLVDTLAPLVINFLSQ</sequence>
<dbReference type="GO" id="GO:0030170">
    <property type="term" value="F:pyridoxal phosphate binding"/>
    <property type="evidence" value="ECO:0007669"/>
    <property type="project" value="InterPro"/>
</dbReference>
<name>A0A1J5QIE6_9ZZZZ</name>
<evidence type="ECO:0000256" key="2">
    <source>
        <dbReference type="ARBA" id="ARBA00004173"/>
    </source>
</evidence>
<dbReference type="InterPro" id="IPR005814">
    <property type="entry name" value="Aminotrans_3"/>
</dbReference>
<dbReference type="InterPro" id="IPR015424">
    <property type="entry name" value="PyrdxlP-dep_Trfase"/>
</dbReference>
<comment type="pathway">
    <text evidence="7">Amino-acid biosynthesis.</text>
</comment>
<dbReference type="NCBIfam" id="TIGR00707">
    <property type="entry name" value="argD"/>
    <property type="match status" value="1"/>
</dbReference>
<dbReference type="FunFam" id="3.40.640.10:FF:000004">
    <property type="entry name" value="Acetylornithine aminotransferase"/>
    <property type="match status" value="1"/>
</dbReference>
<dbReference type="CDD" id="cd00610">
    <property type="entry name" value="OAT_like"/>
    <property type="match status" value="1"/>
</dbReference>
<dbReference type="InterPro" id="IPR015421">
    <property type="entry name" value="PyrdxlP-dep_Trfase_major"/>
</dbReference>
<dbReference type="PANTHER" id="PTHR11986">
    <property type="entry name" value="AMINOTRANSFERASE CLASS III"/>
    <property type="match status" value="1"/>
</dbReference>